<evidence type="ECO:0000313" key="1">
    <source>
        <dbReference type="EMBL" id="KON30620.1"/>
    </source>
</evidence>
<evidence type="ECO:0008006" key="3">
    <source>
        <dbReference type="Google" id="ProtNLM"/>
    </source>
</evidence>
<accession>A0A0M0BQH3</accession>
<proteinExistence type="predicted"/>
<dbReference type="EMBL" id="LFWZ01000026">
    <property type="protein sequence ID" value="KON30620.1"/>
    <property type="molecule type" value="Genomic_DNA"/>
</dbReference>
<dbReference type="AlphaFoldDB" id="A0A0M0BQH3"/>
<protein>
    <recommendedName>
        <fullName evidence="3">AbiEi antitoxin C-terminal domain-containing protein</fullName>
    </recommendedName>
</protein>
<sequence length="269" mass="31211">MSSKTESLYEQLLGRRVLRFDEIVEIARNTLGEDYTRSYINTKYVHHLVQDGRLERVRRGLYVALSPTEEKPQVDKLLVASKIRSAYYLGYHTALEFHGCAYSAHSEAYTCVRPQDRFTPFTFQNYAFKPVFTDDLETEIEEREYRGHSIRVSGKERTFIECLDMVEHAGGWEEALKSLENLGGLEFEKIHRLVLQTGKQILIRKTGLILELLKNSSIFYEHLPESTLKEIEEEVLGAPTYLIRGTGGSLNPRWRLYVPIEFKEKLRGI</sequence>
<evidence type="ECO:0000313" key="2">
    <source>
        <dbReference type="Proteomes" id="UP000037210"/>
    </source>
</evidence>
<organism evidence="1 2">
    <name type="scientific">miscellaneous Crenarchaeota group-15 archaeon DG-45</name>
    <dbReference type="NCBI Taxonomy" id="1685127"/>
    <lineage>
        <taxon>Archaea</taxon>
        <taxon>Candidatus Bathyarchaeota</taxon>
        <taxon>MCG-15</taxon>
    </lineage>
</organism>
<gene>
    <name evidence="1" type="ORF">AC482_03395</name>
</gene>
<reference evidence="1 2" key="1">
    <citation type="submission" date="2015-06" db="EMBL/GenBank/DDBJ databases">
        <title>New insights into the roles of widespread benthic archaea in carbon and nitrogen cycling.</title>
        <authorList>
            <person name="Lazar C.S."/>
            <person name="Baker B.J."/>
            <person name="Seitz K.W."/>
            <person name="Hyde A.S."/>
            <person name="Dick G.J."/>
            <person name="Hinrichs K.-U."/>
            <person name="Teske A.P."/>
        </authorList>
    </citation>
    <scope>NUCLEOTIDE SEQUENCE [LARGE SCALE GENOMIC DNA]</scope>
    <source>
        <strain evidence="1">DG-45</strain>
    </source>
</reference>
<comment type="caution">
    <text evidence="1">The sequence shown here is derived from an EMBL/GenBank/DDBJ whole genome shotgun (WGS) entry which is preliminary data.</text>
</comment>
<name>A0A0M0BQH3_9ARCH</name>
<dbReference type="Proteomes" id="UP000037210">
    <property type="component" value="Unassembled WGS sequence"/>
</dbReference>